<dbReference type="RefSeq" id="WP_189935606.1">
    <property type="nucleotide sequence ID" value="NZ_BMSX01000005.1"/>
</dbReference>
<reference evidence="5" key="2">
    <citation type="submission" date="2020-09" db="EMBL/GenBank/DDBJ databases">
        <authorList>
            <person name="Sun Q."/>
            <person name="Ohkuma M."/>
        </authorList>
    </citation>
    <scope>NUCLEOTIDE SEQUENCE</scope>
    <source>
        <strain evidence="5">JCM 4346</strain>
    </source>
</reference>
<evidence type="ECO:0000256" key="2">
    <source>
        <dbReference type="ARBA" id="ARBA00010742"/>
    </source>
</evidence>
<dbReference type="Pfam" id="PF09084">
    <property type="entry name" value="NMT1"/>
    <property type="match status" value="1"/>
</dbReference>
<reference evidence="5" key="1">
    <citation type="journal article" date="2014" name="Int. J. Syst. Evol. Microbiol.">
        <title>Complete genome sequence of Corynebacterium casei LMG S-19264T (=DSM 44701T), isolated from a smear-ripened cheese.</title>
        <authorList>
            <consortium name="US DOE Joint Genome Institute (JGI-PGF)"/>
            <person name="Walter F."/>
            <person name="Albersmeier A."/>
            <person name="Kalinowski J."/>
            <person name="Ruckert C."/>
        </authorList>
    </citation>
    <scope>NUCLEOTIDE SEQUENCE</scope>
    <source>
        <strain evidence="5">JCM 4346</strain>
    </source>
</reference>
<evidence type="ECO:0000259" key="4">
    <source>
        <dbReference type="Pfam" id="PF09084"/>
    </source>
</evidence>
<dbReference type="GO" id="GO:0042597">
    <property type="term" value="C:periplasmic space"/>
    <property type="evidence" value="ECO:0007669"/>
    <property type="project" value="UniProtKB-SubCell"/>
</dbReference>
<evidence type="ECO:0000256" key="3">
    <source>
        <dbReference type="ARBA" id="ARBA00022729"/>
    </source>
</evidence>
<gene>
    <name evidence="5" type="ORF">GCM10010251_26200</name>
</gene>
<dbReference type="AlphaFoldDB" id="A0A918C6K4"/>
<dbReference type="SUPFAM" id="SSF53850">
    <property type="entry name" value="Periplasmic binding protein-like II"/>
    <property type="match status" value="1"/>
</dbReference>
<dbReference type="InterPro" id="IPR015168">
    <property type="entry name" value="SsuA/THI5"/>
</dbReference>
<feature type="domain" description="SsuA/THI5-like" evidence="4">
    <location>
        <begin position="17"/>
        <end position="217"/>
    </location>
</feature>
<evidence type="ECO:0000313" key="6">
    <source>
        <dbReference type="Proteomes" id="UP000658320"/>
    </source>
</evidence>
<accession>A0A918C6K4</accession>
<comment type="similarity">
    <text evidence="2">Belongs to the bacterial solute-binding protein SsuA/TauA family.</text>
</comment>
<dbReference type="PANTHER" id="PTHR30024:SF47">
    <property type="entry name" value="TAURINE-BINDING PERIPLASMIC PROTEIN"/>
    <property type="match status" value="1"/>
</dbReference>
<dbReference type="EMBL" id="BMSX01000005">
    <property type="protein sequence ID" value="GGR09220.1"/>
    <property type="molecule type" value="Genomic_DNA"/>
</dbReference>
<keyword evidence="3" id="KW-0732">Signal</keyword>
<proteinExistence type="inferred from homology"/>
<comment type="subcellular location">
    <subcellularLocation>
        <location evidence="1">Periplasm</location>
    </subcellularLocation>
</comment>
<keyword evidence="6" id="KW-1185">Reference proteome</keyword>
<evidence type="ECO:0000313" key="5">
    <source>
        <dbReference type="EMBL" id="GGR09220.1"/>
    </source>
</evidence>
<comment type="caution">
    <text evidence="5">The sequence shown here is derived from an EMBL/GenBank/DDBJ whole genome shotgun (WGS) entry which is preliminary data.</text>
</comment>
<organism evidence="5 6">
    <name type="scientific">Streptomyces aurantiogriseus</name>
    <dbReference type="NCBI Taxonomy" id="66870"/>
    <lineage>
        <taxon>Bacteria</taxon>
        <taxon>Bacillati</taxon>
        <taxon>Actinomycetota</taxon>
        <taxon>Actinomycetes</taxon>
        <taxon>Kitasatosporales</taxon>
        <taxon>Streptomycetaceae</taxon>
        <taxon>Streptomyces</taxon>
    </lineage>
</organism>
<name>A0A918C6K4_9ACTN</name>
<evidence type="ECO:0000256" key="1">
    <source>
        <dbReference type="ARBA" id="ARBA00004418"/>
    </source>
</evidence>
<dbReference type="Proteomes" id="UP000658320">
    <property type="component" value="Unassembled WGS sequence"/>
</dbReference>
<sequence>MTACFRQAVFVPPPVCVVADELGFFAHAGLEVETVLIESSTDQRDRLLTDDVDVGVTAIDNLVVWNSGGGDLRVVAEIESTTPLRLVAQPSVRGLEDLRGAVLGVDAPDNGFAVVLRHLLGHHGLPPDAYEFEPVGGVRERFEALRSRSIDAAWLGPPLDEPARQEGFVSLLAVEDEVPDFPGQAVVAGPTTRQAGRDNLSLYLTALDRARKWLHATEDEQILDVLTRGGYGPASAQAALRTRPASLAPARAGLQCVLTMRDKLGMMPDHAPGVDDLYDGRPLGLELRS</sequence>
<dbReference type="PANTHER" id="PTHR30024">
    <property type="entry name" value="ALIPHATIC SULFONATES-BINDING PROTEIN-RELATED"/>
    <property type="match status" value="1"/>
</dbReference>
<protein>
    <submittedName>
        <fullName evidence="5">ABC transporter substrate-binding protein</fullName>
    </submittedName>
</protein>
<dbReference type="Gene3D" id="3.40.190.10">
    <property type="entry name" value="Periplasmic binding protein-like II"/>
    <property type="match status" value="2"/>
</dbReference>